<dbReference type="Gene3D" id="3.40.50.620">
    <property type="entry name" value="HUPs"/>
    <property type="match status" value="1"/>
</dbReference>
<dbReference type="HAMAP" id="MF_00244">
    <property type="entry name" value="NaMN_adenylyltr"/>
    <property type="match status" value="1"/>
</dbReference>
<feature type="domain" description="Cytidyltransferase-like" evidence="12">
    <location>
        <begin position="7"/>
        <end position="183"/>
    </location>
</feature>
<dbReference type="GO" id="GO:0005524">
    <property type="term" value="F:ATP binding"/>
    <property type="evidence" value="ECO:0007669"/>
    <property type="project" value="UniProtKB-KW"/>
</dbReference>
<dbReference type="NCBIfam" id="NF000839">
    <property type="entry name" value="PRK00071.1-1"/>
    <property type="match status" value="1"/>
</dbReference>
<dbReference type="GO" id="GO:0004515">
    <property type="term" value="F:nicotinate-nucleotide adenylyltransferase activity"/>
    <property type="evidence" value="ECO:0007669"/>
    <property type="project" value="UniProtKB-UniRule"/>
</dbReference>
<evidence type="ECO:0000313" key="14">
    <source>
        <dbReference type="Proteomes" id="UP000523161"/>
    </source>
</evidence>
<evidence type="ECO:0000256" key="3">
    <source>
        <dbReference type="ARBA" id="ARBA00009014"/>
    </source>
</evidence>
<comment type="function">
    <text evidence="1 11">Catalyzes the reversible adenylation of nicotinate mononucleotide (NaMN) to nicotinic acid adenine dinucleotide (NaAD).</text>
</comment>
<proteinExistence type="inferred from homology"/>
<evidence type="ECO:0000313" key="13">
    <source>
        <dbReference type="EMBL" id="NRQ43689.1"/>
    </source>
</evidence>
<protein>
    <recommendedName>
        <fullName evidence="11">Probable nicotinate-nucleotide adenylyltransferase</fullName>
        <ecNumber evidence="11">2.7.7.18</ecNumber>
    </recommendedName>
    <alternativeName>
        <fullName evidence="11">Deamido-NAD(+) diphosphorylase</fullName>
    </alternativeName>
    <alternativeName>
        <fullName evidence="11">Deamido-NAD(+) pyrophosphorylase</fullName>
    </alternativeName>
    <alternativeName>
        <fullName evidence="11">Nicotinate mononucleotide adenylyltransferase</fullName>
        <shortName evidence="11">NaMN adenylyltransferase</shortName>
    </alternativeName>
</protein>
<evidence type="ECO:0000256" key="5">
    <source>
        <dbReference type="ARBA" id="ARBA00022679"/>
    </source>
</evidence>
<sequence length="211" mass="23645">MTKHSGIFGGTFNPVHNGHIAGARFVQQRCKLDEVRLMPCHLPPHRATPGVSGEQRAAMVQLAIAAYPQLALERLELDKTGPSYTVDSMRLLSEREPDTRFYFIIGMDSLCYFCSWQDWQHILQYCHLLVCQRPGYSADQGDAPVLLQKYGVAGLSGLRRLRSGRILLLDNPIVDLSASGIRQQLQSGQDCSDSLDPAVLNYIQQRQLYQA</sequence>
<dbReference type="UniPathway" id="UPA00253">
    <property type="reaction ID" value="UER00332"/>
</dbReference>
<dbReference type="InterPro" id="IPR005248">
    <property type="entry name" value="NadD/NMNAT"/>
</dbReference>
<keyword evidence="7 11" id="KW-0547">Nucleotide-binding</keyword>
<dbReference type="NCBIfam" id="TIGR00482">
    <property type="entry name" value="nicotinate (nicotinamide) nucleotide adenylyltransferase"/>
    <property type="match status" value="1"/>
</dbReference>
<evidence type="ECO:0000256" key="6">
    <source>
        <dbReference type="ARBA" id="ARBA00022695"/>
    </source>
</evidence>
<keyword evidence="6 11" id="KW-0548">Nucleotidyltransferase</keyword>
<keyword evidence="5 11" id="KW-0808">Transferase</keyword>
<evidence type="ECO:0000259" key="12">
    <source>
        <dbReference type="Pfam" id="PF01467"/>
    </source>
</evidence>
<evidence type="ECO:0000256" key="8">
    <source>
        <dbReference type="ARBA" id="ARBA00022840"/>
    </source>
</evidence>
<evidence type="ECO:0000256" key="11">
    <source>
        <dbReference type="HAMAP-Rule" id="MF_00244"/>
    </source>
</evidence>
<dbReference type="SUPFAM" id="SSF52374">
    <property type="entry name" value="Nucleotidylyl transferase"/>
    <property type="match status" value="1"/>
</dbReference>
<dbReference type="Pfam" id="PF01467">
    <property type="entry name" value="CTP_transf_like"/>
    <property type="match status" value="1"/>
</dbReference>
<dbReference type="CDD" id="cd02165">
    <property type="entry name" value="NMNAT"/>
    <property type="match status" value="1"/>
</dbReference>
<dbReference type="InterPro" id="IPR004821">
    <property type="entry name" value="Cyt_trans-like"/>
</dbReference>
<keyword evidence="9 11" id="KW-0520">NAD</keyword>
<name>A0A7Y5ATE8_9GAMM</name>
<dbReference type="PANTHER" id="PTHR39321:SF3">
    <property type="entry name" value="PHOSPHOPANTETHEINE ADENYLYLTRANSFERASE"/>
    <property type="match status" value="1"/>
</dbReference>
<organism evidence="13 14">
    <name type="scientific">Rheinheimera lutimaris</name>
    <dbReference type="NCBI Taxonomy" id="2740584"/>
    <lineage>
        <taxon>Bacteria</taxon>
        <taxon>Pseudomonadati</taxon>
        <taxon>Pseudomonadota</taxon>
        <taxon>Gammaproteobacteria</taxon>
        <taxon>Chromatiales</taxon>
        <taxon>Chromatiaceae</taxon>
        <taxon>Rheinheimera</taxon>
    </lineage>
</organism>
<keyword evidence="8 11" id="KW-0067">ATP-binding</keyword>
<dbReference type="EC" id="2.7.7.18" evidence="11"/>
<comment type="pathway">
    <text evidence="2 11">Cofactor biosynthesis; NAD(+) biosynthesis; deamido-NAD(+) from nicotinate D-ribonucleotide: step 1/1.</text>
</comment>
<evidence type="ECO:0000256" key="2">
    <source>
        <dbReference type="ARBA" id="ARBA00005019"/>
    </source>
</evidence>
<comment type="similarity">
    <text evidence="3 11">Belongs to the NadD family.</text>
</comment>
<dbReference type="AlphaFoldDB" id="A0A7Y5ATE8"/>
<dbReference type="RefSeq" id="WP_173501923.1">
    <property type="nucleotide sequence ID" value="NZ_JABSOD010000015.1"/>
</dbReference>
<gene>
    <name evidence="11 13" type="primary">nadD</name>
    <name evidence="13" type="ORF">HRH59_14140</name>
</gene>
<accession>A0A7Y5ATE8</accession>
<dbReference type="GO" id="GO:0009435">
    <property type="term" value="P:NAD+ biosynthetic process"/>
    <property type="evidence" value="ECO:0007669"/>
    <property type="project" value="UniProtKB-UniRule"/>
</dbReference>
<keyword evidence="14" id="KW-1185">Reference proteome</keyword>
<dbReference type="NCBIfam" id="NF000840">
    <property type="entry name" value="PRK00071.1-3"/>
    <property type="match status" value="1"/>
</dbReference>
<reference evidence="13 14" key="1">
    <citation type="submission" date="2020-06" db="EMBL/GenBank/DDBJ databases">
        <title>Rheinheimera sp. nov., a marine bacterium isolated from coastal.</title>
        <authorList>
            <person name="Yu Q."/>
            <person name="Qi Y."/>
            <person name="Pu J."/>
        </authorList>
    </citation>
    <scope>NUCLEOTIDE SEQUENCE [LARGE SCALE GENOMIC DNA]</scope>
    <source>
        <strain evidence="13 14">YQF-2</strain>
    </source>
</reference>
<dbReference type="Proteomes" id="UP000523161">
    <property type="component" value="Unassembled WGS sequence"/>
</dbReference>
<dbReference type="EMBL" id="JABSOD010000015">
    <property type="protein sequence ID" value="NRQ43689.1"/>
    <property type="molecule type" value="Genomic_DNA"/>
</dbReference>
<evidence type="ECO:0000256" key="4">
    <source>
        <dbReference type="ARBA" id="ARBA00022642"/>
    </source>
</evidence>
<keyword evidence="4 11" id="KW-0662">Pyridine nucleotide biosynthesis</keyword>
<evidence type="ECO:0000256" key="1">
    <source>
        <dbReference type="ARBA" id="ARBA00002324"/>
    </source>
</evidence>
<evidence type="ECO:0000256" key="10">
    <source>
        <dbReference type="ARBA" id="ARBA00048721"/>
    </source>
</evidence>
<dbReference type="NCBIfam" id="TIGR00125">
    <property type="entry name" value="cyt_tran_rel"/>
    <property type="match status" value="1"/>
</dbReference>
<dbReference type="InterPro" id="IPR014729">
    <property type="entry name" value="Rossmann-like_a/b/a_fold"/>
</dbReference>
<comment type="caution">
    <text evidence="13">The sequence shown here is derived from an EMBL/GenBank/DDBJ whole genome shotgun (WGS) entry which is preliminary data.</text>
</comment>
<comment type="catalytic activity">
    <reaction evidence="10 11">
        <text>nicotinate beta-D-ribonucleotide + ATP + H(+) = deamido-NAD(+) + diphosphate</text>
        <dbReference type="Rhea" id="RHEA:22860"/>
        <dbReference type="ChEBI" id="CHEBI:15378"/>
        <dbReference type="ChEBI" id="CHEBI:30616"/>
        <dbReference type="ChEBI" id="CHEBI:33019"/>
        <dbReference type="ChEBI" id="CHEBI:57502"/>
        <dbReference type="ChEBI" id="CHEBI:58437"/>
        <dbReference type="EC" id="2.7.7.18"/>
    </reaction>
</comment>
<evidence type="ECO:0000256" key="9">
    <source>
        <dbReference type="ARBA" id="ARBA00023027"/>
    </source>
</evidence>
<evidence type="ECO:0000256" key="7">
    <source>
        <dbReference type="ARBA" id="ARBA00022741"/>
    </source>
</evidence>
<dbReference type="PANTHER" id="PTHR39321">
    <property type="entry name" value="NICOTINATE-NUCLEOTIDE ADENYLYLTRANSFERASE-RELATED"/>
    <property type="match status" value="1"/>
</dbReference>